<evidence type="ECO:0000256" key="1">
    <source>
        <dbReference type="ARBA" id="ARBA00023015"/>
    </source>
</evidence>
<organism evidence="5">
    <name type="scientific">freshwater metagenome</name>
    <dbReference type="NCBI Taxonomy" id="449393"/>
    <lineage>
        <taxon>unclassified sequences</taxon>
        <taxon>metagenomes</taxon>
        <taxon>ecological metagenomes</taxon>
    </lineage>
</organism>
<evidence type="ECO:0000259" key="4">
    <source>
        <dbReference type="PROSITE" id="PS50043"/>
    </source>
</evidence>
<dbReference type="InterPro" id="IPR029016">
    <property type="entry name" value="GAF-like_dom_sf"/>
</dbReference>
<dbReference type="InterPro" id="IPR000792">
    <property type="entry name" value="Tscrpt_reg_LuxR_C"/>
</dbReference>
<keyword evidence="2" id="KW-0238">DNA-binding</keyword>
<dbReference type="InterPro" id="IPR016032">
    <property type="entry name" value="Sig_transdc_resp-reg_C-effctor"/>
</dbReference>
<protein>
    <submittedName>
        <fullName evidence="5">Unannotated protein</fullName>
    </submittedName>
</protein>
<dbReference type="Gene3D" id="3.30.450.40">
    <property type="match status" value="1"/>
</dbReference>
<reference evidence="5" key="1">
    <citation type="submission" date="2020-05" db="EMBL/GenBank/DDBJ databases">
        <authorList>
            <person name="Chiriac C."/>
            <person name="Salcher M."/>
            <person name="Ghai R."/>
            <person name="Kavagutti S V."/>
        </authorList>
    </citation>
    <scope>NUCLEOTIDE SEQUENCE</scope>
</reference>
<keyword evidence="1" id="KW-0805">Transcription regulation</keyword>
<dbReference type="InterPro" id="IPR039420">
    <property type="entry name" value="WalR-like"/>
</dbReference>
<gene>
    <name evidence="5" type="ORF">UFOPK1795_01205</name>
    <name evidence="6" type="ORF">UFOPK2275_00488</name>
</gene>
<evidence type="ECO:0000313" key="6">
    <source>
        <dbReference type="EMBL" id="CAB4660304.1"/>
    </source>
</evidence>
<dbReference type="PRINTS" id="PR00038">
    <property type="entry name" value="HTHLUXR"/>
</dbReference>
<evidence type="ECO:0000256" key="3">
    <source>
        <dbReference type="ARBA" id="ARBA00023163"/>
    </source>
</evidence>
<sequence length="285" mass="32075">MTTTPNSHEVAGLRLVKRLNEESHGLLDPHLLSLDMVNEWLGRLGHSLPDARLLQTLILRSPGILGLRAISIILLNEDNIATNFSSHGYPEAATKMLDVYTTMEERLPSVDAMLTGKPVILKNLTEIEEYGVYLRTWVTYVPWLKSLIAFPLVNDGMIVGSVVWGFDENREVESWELKLFTALAMILQSMVPNQIADLEIAKKINKVHEEPAAQGEASTILETKYQMTPRQVEIARMIADGASNREIAQALFFSESMARYETVKIYERLRVKNRAQAAGMIRSIL</sequence>
<dbReference type="AlphaFoldDB" id="A0A6J6GJ33"/>
<dbReference type="SUPFAM" id="SSF46894">
    <property type="entry name" value="C-terminal effector domain of the bipartite response regulators"/>
    <property type="match status" value="1"/>
</dbReference>
<keyword evidence="3" id="KW-0804">Transcription</keyword>
<feature type="domain" description="HTH luxR-type" evidence="4">
    <location>
        <begin position="220"/>
        <end position="285"/>
    </location>
</feature>
<name>A0A6J6GJ33_9ZZZZ</name>
<evidence type="ECO:0000256" key="2">
    <source>
        <dbReference type="ARBA" id="ARBA00023125"/>
    </source>
</evidence>
<dbReference type="EMBL" id="CAEZUG010000093">
    <property type="protein sequence ID" value="CAB4601342.1"/>
    <property type="molecule type" value="Genomic_DNA"/>
</dbReference>
<dbReference type="SUPFAM" id="SSF55781">
    <property type="entry name" value="GAF domain-like"/>
    <property type="match status" value="1"/>
</dbReference>
<dbReference type="PANTHER" id="PTHR43214">
    <property type="entry name" value="TWO-COMPONENT RESPONSE REGULATOR"/>
    <property type="match status" value="1"/>
</dbReference>
<evidence type="ECO:0000313" key="5">
    <source>
        <dbReference type="EMBL" id="CAB4601342.1"/>
    </source>
</evidence>
<dbReference type="SMART" id="SM00421">
    <property type="entry name" value="HTH_LUXR"/>
    <property type="match status" value="1"/>
</dbReference>
<dbReference type="GO" id="GO:0006355">
    <property type="term" value="P:regulation of DNA-templated transcription"/>
    <property type="evidence" value="ECO:0007669"/>
    <property type="project" value="InterPro"/>
</dbReference>
<dbReference type="PANTHER" id="PTHR43214:SF43">
    <property type="entry name" value="TWO-COMPONENT RESPONSE REGULATOR"/>
    <property type="match status" value="1"/>
</dbReference>
<dbReference type="PROSITE" id="PS50043">
    <property type="entry name" value="HTH_LUXR_2"/>
    <property type="match status" value="1"/>
</dbReference>
<dbReference type="GO" id="GO:0003677">
    <property type="term" value="F:DNA binding"/>
    <property type="evidence" value="ECO:0007669"/>
    <property type="project" value="UniProtKB-KW"/>
</dbReference>
<dbReference type="CDD" id="cd06170">
    <property type="entry name" value="LuxR_C_like"/>
    <property type="match status" value="1"/>
</dbReference>
<dbReference type="EMBL" id="CAEZWQ010000042">
    <property type="protein sequence ID" value="CAB4660304.1"/>
    <property type="molecule type" value="Genomic_DNA"/>
</dbReference>
<proteinExistence type="predicted"/>
<dbReference type="Pfam" id="PF00196">
    <property type="entry name" value="GerE"/>
    <property type="match status" value="1"/>
</dbReference>
<dbReference type="Gene3D" id="1.10.10.10">
    <property type="entry name" value="Winged helix-like DNA-binding domain superfamily/Winged helix DNA-binding domain"/>
    <property type="match status" value="1"/>
</dbReference>
<dbReference type="InterPro" id="IPR036388">
    <property type="entry name" value="WH-like_DNA-bd_sf"/>
</dbReference>
<accession>A0A6J6GJ33</accession>